<keyword evidence="9" id="KW-1185">Reference proteome</keyword>
<protein>
    <submittedName>
        <fullName evidence="8">CPSF7 factor</fullName>
    </submittedName>
</protein>
<feature type="compositionally biased region" description="Low complexity" evidence="6">
    <location>
        <begin position="329"/>
        <end position="338"/>
    </location>
</feature>
<evidence type="ECO:0000256" key="6">
    <source>
        <dbReference type="SAM" id="MobiDB-lite"/>
    </source>
</evidence>
<dbReference type="AlphaFoldDB" id="A0A7L1ZGE4"/>
<dbReference type="PROSITE" id="PS50102">
    <property type="entry name" value="RRM"/>
    <property type="match status" value="1"/>
</dbReference>
<keyword evidence="4" id="KW-0539">Nucleus</keyword>
<dbReference type="GO" id="GO:0005634">
    <property type="term" value="C:nucleus"/>
    <property type="evidence" value="ECO:0007669"/>
    <property type="project" value="UniProtKB-SubCell"/>
</dbReference>
<accession>A0A7L1ZGE4</accession>
<feature type="domain" description="RRM" evidence="7">
    <location>
        <begin position="65"/>
        <end position="145"/>
    </location>
</feature>
<dbReference type="Pfam" id="PF25524">
    <property type="entry name" value="RSLD_CPSF6"/>
    <property type="match status" value="1"/>
</dbReference>
<organism evidence="8 9">
    <name type="scientific">Leiothrix lutea</name>
    <name type="common">Red-billed leiothrix</name>
    <name type="synonym">Sylvia lutea</name>
    <dbReference type="NCBI Taxonomy" id="36275"/>
    <lineage>
        <taxon>Eukaryota</taxon>
        <taxon>Metazoa</taxon>
        <taxon>Chordata</taxon>
        <taxon>Craniata</taxon>
        <taxon>Vertebrata</taxon>
        <taxon>Euteleostomi</taxon>
        <taxon>Archelosauria</taxon>
        <taxon>Archosauria</taxon>
        <taxon>Dinosauria</taxon>
        <taxon>Saurischia</taxon>
        <taxon>Theropoda</taxon>
        <taxon>Coelurosauria</taxon>
        <taxon>Aves</taxon>
        <taxon>Neognathae</taxon>
        <taxon>Neoaves</taxon>
        <taxon>Telluraves</taxon>
        <taxon>Australaves</taxon>
        <taxon>Passeriformes</taxon>
        <taxon>Sylvioidea</taxon>
        <taxon>Leiothrichidae</taxon>
        <taxon>Leiothrix</taxon>
    </lineage>
</organism>
<keyword evidence="3" id="KW-0507">mRNA processing</keyword>
<feature type="compositionally biased region" description="Basic and acidic residues" evidence="6">
    <location>
        <begin position="25"/>
        <end position="42"/>
    </location>
</feature>
<dbReference type="Gene3D" id="3.30.70.330">
    <property type="match status" value="1"/>
</dbReference>
<dbReference type="InterPro" id="IPR012677">
    <property type="entry name" value="Nucleotide-bd_a/b_plait_sf"/>
</dbReference>
<keyword evidence="5" id="KW-0694">RNA-binding</keyword>
<dbReference type="GO" id="GO:0003723">
    <property type="term" value="F:RNA binding"/>
    <property type="evidence" value="ECO:0007669"/>
    <property type="project" value="UniProtKB-UniRule"/>
</dbReference>
<feature type="non-terminal residue" evidence="8">
    <location>
        <position position="393"/>
    </location>
</feature>
<dbReference type="InterPro" id="IPR034773">
    <property type="entry name" value="CPSF7_RRM"/>
</dbReference>
<dbReference type="InterPro" id="IPR057951">
    <property type="entry name" value="CPSF6/7_RSLD_N"/>
</dbReference>
<feature type="non-terminal residue" evidence="8">
    <location>
        <position position="1"/>
    </location>
</feature>
<sequence>QDPEFSNADQMDLYDDVLAASSQPQEKRSSSSEAPPEIRQEPSPKPNSKPPAILYTYSGLRNKRAAVYVGSFSWWTTDQQLIQTIRSVGVYDVVELKFAENRANGQSKGYAEVVVASENSVHKLLELLPGKILNGDKVEVRLATRQNLSQFEAQARKPAPHSSFPVPLPGVPPRVHSRDSMDAVDGRATPTENALPPARMEKPPSAGAVPPALHLNPAFFPPPTAALGPPPDTYGKAMAPYNHSSRELGPPIPAVSEGEFEEIMNRNRAISSSAISKAVSGASAGDYSNAIETLLTAIAVIKQSRVASDERCRVLLSSLKDCLHGIEAKSYSSSSSSSSRKRHRSRERSPSRSRESSRRHRDLLHGDDRHEDYFPERSREHERHRDRDRDRDR</sequence>
<name>A0A7L1ZGE4_LEILU</name>
<evidence type="ECO:0000313" key="9">
    <source>
        <dbReference type="Proteomes" id="UP000524007"/>
    </source>
</evidence>
<proteinExistence type="inferred from homology"/>
<evidence type="ECO:0000256" key="4">
    <source>
        <dbReference type="ARBA" id="ARBA00023242"/>
    </source>
</evidence>
<feature type="compositionally biased region" description="Basic and acidic residues" evidence="6">
    <location>
        <begin position="347"/>
        <end position="356"/>
    </location>
</feature>
<feature type="compositionally biased region" description="Basic and acidic residues" evidence="6">
    <location>
        <begin position="363"/>
        <end position="393"/>
    </location>
</feature>
<evidence type="ECO:0000256" key="5">
    <source>
        <dbReference type="PROSITE-ProRule" id="PRU00176"/>
    </source>
</evidence>
<evidence type="ECO:0000256" key="1">
    <source>
        <dbReference type="ARBA" id="ARBA00004123"/>
    </source>
</evidence>
<reference evidence="8 9" key="1">
    <citation type="submission" date="2019-09" db="EMBL/GenBank/DDBJ databases">
        <title>Bird 10,000 Genomes (B10K) Project - Family phase.</title>
        <authorList>
            <person name="Zhang G."/>
        </authorList>
    </citation>
    <scope>NUCLEOTIDE SEQUENCE [LARGE SCALE GENOMIC DNA]</scope>
    <source>
        <strain evidence="8">B10K-DU-002-43</strain>
        <tissue evidence="8">Muscle</tissue>
    </source>
</reference>
<dbReference type="Proteomes" id="UP000524007">
    <property type="component" value="Unassembled WGS sequence"/>
</dbReference>
<dbReference type="InterPro" id="IPR034772">
    <property type="entry name" value="CPSF6/7"/>
</dbReference>
<feature type="compositionally biased region" description="Basic and acidic residues" evidence="6">
    <location>
        <begin position="176"/>
        <end position="185"/>
    </location>
</feature>
<dbReference type="SMART" id="SM00360">
    <property type="entry name" value="RRM"/>
    <property type="match status" value="1"/>
</dbReference>
<evidence type="ECO:0000259" key="7">
    <source>
        <dbReference type="PROSITE" id="PS50102"/>
    </source>
</evidence>
<evidence type="ECO:0000256" key="3">
    <source>
        <dbReference type="ARBA" id="ARBA00022664"/>
    </source>
</evidence>
<dbReference type="PANTHER" id="PTHR23204">
    <property type="entry name" value="CLEAVAGE AND POLYADENYLATION SPECIFIC FACTOR"/>
    <property type="match status" value="1"/>
</dbReference>
<gene>
    <name evidence="8" type="primary">Cpsf7</name>
    <name evidence="8" type="ORF">LEILUT_R01510</name>
</gene>
<feature type="region of interest" description="Disordered" evidence="6">
    <location>
        <begin position="152"/>
        <end position="206"/>
    </location>
</feature>
<evidence type="ECO:0000313" key="8">
    <source>
        <dbReference type="EMBL" id="NXP34017.1"/>
    </source>
</evidence>
<dbReference type="GO" id="GO:0006397">
    <property type="term" value="P:mRNA processing"/>
    <property type="evidence" value="ECO:0007669"/>
    <property type="project" value="UniProtKB-KW"/>
</dbReference>
<feature type="region of interest" description="Disordered" evidence="6">
    <location>
        <begin position="328"/>
        <end position="393"/>
    </location>
</feature>
<dbReference type="CDD" id="cd12644">
    <property type="entry name" value="RRM_CFIm59"/>
    <property type="match status" value="1"/>
</dbReference>
<evidence type="ECO:0000256" key="2">
    <source>
        <dbReference type="ARBA" id="ARBA00006265"/>
    </source>
</evidence>
<dbReference type="InterPro" id="IPR035979">
    <property type="entry name" value="RBD_domain_sf"/>
</dbReference>
<comment type="similarity">
    <text evidence="2">Belongs to the RRM CPSF6/7 family.</text>
</comment>
<dbReference type="SUPFAM" id="SSF54928">
    <property type="entry name" value="RNA-binding domain, RBD"/>
    <property type="match status" value="1"/>
</dbReference>
<dbReference type="EMBL" id="VXBY01000497">
    <property type="protein sequence ID" value="NXP34017.1"/>
    <property type="molecule type" value="Genomic_DNA"/>
</dbReference>
<dbReference type="InterPro" id="IPR000504">
    <property type="entry name" value="RRM_dom"/>
</dbReference>
<dbReference type="Pfam" id="PF00076">
    <property type="entry name" value="RRM_1"/>
    <property type="match status" value="1"/>
</dbReference>
<comment type="subcellular location">
    <subcellularLocation>
        <location evidence="1">Nucleus</location>
    </subcellularLocation>
</comment>
<feature type="region of interest" description="Disordered" evidence="6">
    <location>
        <begin position="1"/>
        <end position="51"/>
    </location>
</feature>
<comment type="caution">
    <text evidence="8">The sequence shown here is derived from an EMBL/GenBank/DDBJ whole genome shotgun (WGS) entry which is preliminary data.</text>
</comment>